<evidence type="ECO:0000313" key="1">
    <source>
        <dbReference type="EMBL" id="RAL37399.1"/>
    </source>
</evidence>
<name>A0A328CZA1_9ASTE</name>
<keyword evidence="2" id="KW-1185">Reference proteome</keyword>
<dbReference type="AlphaFoldDB" id="A0A328CZA1"/>
<gene>
    <name evidence="1" type="ORF">DM860_000093</name>
</gene>
<sequence>MDSRSAIPDEGGCAAMKMEVVDEGLPRRLLMKMEVVGSLSILLPFAMVFRRKIFSSDGNEFMKNEYYVIRK</sequence>
<organism evidence="1 2">
    <name type="scientific">Cuscuta australis</name>
    <dbReference type="NCBI Taxonomy" id="267555"/>
    <lineage>
        <taxon>Eukaryota</taxon>
        <taxon>Viridiplantae</taxon>
        <taxon>Streptophyta</taxon>
        <taxon>Embryophyta</taxon>
        <taxon>Tracheophyta</taxon>
        <taxon>Spermatophyta</taxon>
        <taxon>Magnoliopsida</taxon>
        <taxon>eudicotyledons</taxon>
        <taxon>Gunneridae</taxon>
        <taxon>Pentapetalae</taxon>
        <taxon>asterids</taxon>
        <taxon>lamiids</taxon>
        <taxon>Solanales</taxon>
        <taxon>Convolvulaceae</taxon>
        <taxon>Cuscuteae</taxon>
        <taxon>Cuscuta</taxon>
        <taxon>Cuscuta subgen. Grammica</taxon>
        <taxon>Cuscuta sect. Cleistogrammica</taxon>
    </lineage>
</organism>
<dbReference type="Proteomes" id="UP000249390">
    <property type="component" value="Unassembled WGS sequence"/>
</dbReference>
<accession>A0A328CZA1</accession>
<reference evidence="1 2" key="1">
    <citation type="submission" date="2018-06" db="EMBL/GenBank/DDBJ databases">
        <title>The Genome of Cuscuta australis (Dodder) Provides Insight into the Evolution of Plant Parasitism.</title>
        <authorList>
            <person name="Liu H."/>
        </authorList>
    </citation>
    <scope>NUCLEOTIDE SEQUENCE [LARGE SCALE GENOMIC DNA]</scope>
    <source>
        <strain evidence="2">cv. Yunnan</strain>
        <tissue evidence="1">Vines</tissue>
    </source>
</reference>
<protein>
    <submittedName>
        <fullName evidence="1">Uncharacterized protein</fullName>
    </submittedName>
</protein>
<proteinExistence type="predicted"/>
<evidence type="ECO:0000313" key="2">
    <source>
        <dbReference type="Proteomes" id="UP000249390"/>
    </source>
</evidence>
<dbReference type="EMBL" id="NQVE01000215">
    <property type="protein sequence ID" value="RAL37399.1"/>
    <property type="molecule type" value="Genomic_DNA"/>
</dbReference>
<comment type="caution">
    <text evidence="1">The sequence shown here is derived from an EMBL/GenBank/DDBJ whole genome shotgun (WGS) entry which is preliminary data.</text>
</comment>